<evidence type="ECO:0000313" key="1">
    <source>
        <dbReference type="EMBL" id="MBB5723527.1"/>
    </source>
</evidence>
<accession>A0A7W9BND0</accession>
<dbReference type="Proteomes" id="UP000535415">
    <property type="component" value="Unassembled WGS sequence"/>
</dbReference>
<evidence type="ECO:0000313" key="2">
    <source>
        <dbReference type="Proteomes" id="UP000535415"/>
    </source>
</evidence>
<organism evidence="1 2">
    <name type="scientific">Yoonia ponticola</name>
    <dbReference type="NCBI Taxonomy" id="1524255"/>
    <lineage>
        <taxon>Bacteria</taxon>
        <taxon>Pseudomonadati</taxon>
        <taxon>Pseudomonadota</taxon>
        <taxon>Alphaproteobacteria</taxon>
        <taxon>Rhodobacterales</taxon>
        <taxon>Paracoccaceae</taxon>
        <taxon>Yoonia</taxon>
    </lineage>
</organism>
<name>A0A7W9BND0_9RHOB</name>
<dbReference type="EMBL" id="JACIJM010000011">
    <property type="protein sequence ID" value="MBB5723527.1"/>
    <property type="molecule type" value="Genomic_DNA"/>
</dbReference>
<protein>
    <submittedName>
        <fullName evidence="1">Uncharacterized protein</fullName>
    </submittedName>
</protein>
<sequence>MTIYLPFGSGHSLKVIRTIGEWTKSRGGEKFEGSHEYFQHNENAYFHNSV</sequence>
<keyword evidence="2" id="KW-1185">Reference proteome</keyword>
<comment type="caution">
    <text evidence="1">The sequence shown here is derived from an EMBL/GenBank/DDBJ whole genome shotgun (WGS) entry which is preliminary data.</text>
</comment>
<proteinExistence type="predicted"/>
<dbReference type="AlphaFoldDB" id="A0A7W9BND0"/>
<dbReference type="RefSeq" id="WP_183530565.1">
    <property type="nucleotide sequence ID" value="NZ_JACIJM010000011.1"/>
</dbReference>
<gene>
    <name evidence="1" type="ORF">FHS72_003172</name>
</gene>
<reference evidence="1 2" key="1">
    <citation type="submission" date="2020-08" db="EMBL/GenBank/DDBJ databases">
        <title>Genomic Encyclopedia of Type Strains, Phase IV (KMG-IV): sequencing the most valuable type-strain genomes for metagenomic binning, comparative biology and taxonomic classification.</title>
        <authorList>
            <person name="Goeker M."/>
        </authorList>
    </citation>
    <scope>NUCLEOTIDE SEQUENCE [LARGE SCALE GENOMIC DNA]</scope>
    <source>
        <strain evidence="1 2">DSM 101064</strain>
    </source>
</reference>